<proteinExistence type="predicted"/>
<evidence type="ECO:0000313" key="1">
    <source>
        <dbReference type="EMBL" id="AZA08635.1"/>
    </source>
</evidence>
<dbReference type="EMBL" id="CP033898">
    <property type="protein sequence ID" value="AZA08635.1"/>
    <property type="molecule type" value="Genomic_DNA"/>
</dbReference>
<keyword evidence="2" id="KW-1185">Reference proteome</keyword>
<accession>A0A3G6ISL1</accession>
<dbReference type="AlphaFoldDB" id="A0A3G6ISL1"/>
<dbReference type="RefSeq" id="WP_123959653.1">
    <property type="nucleotide sequence ID" value="NZ_CP033898.1"/>
</dbReference>
<dbReference type="KEGG" id="cpso:CPPEL_02495"/>
<protein>
    <submittedName>
        <fullName evidence="1">Uncharacterized protein</fullName>
    </submittedName>
</protein>
<organism evidence="1 2">
    <name type="scientific">Corynebacterium pseudopelargi</name>
    <dbReference type="NCBI Taxonomy" id="2080757"/>
    <lineage>
        <taxon>Bacteria</taxon>
        <taxon>Bacillati</taxon>
        <taxon>Actinomycetota</taxon>
        <taxon>Actinomycetes</taxon>
        <taxon>Mycobacteriales</taxon>
        <taxon>Corynebacteriaceae</taxon>
        <taxon>Corynebacterium</taxon>
    </lineage>
</organism>
<name>A0A3G6ISL1_9CORY</name>
<evidence type="ECO:0000313" key="2">
    <source>
        <dbReference type="Proteomes" id="UP000271426"/>
    </source>
</evidence>
<sequence>MSTPLAPPVERDRRACPECGGRWVNDLKFNHAPACQIGAADDGLRIADLERFKRLHSPVFFRPARPHELKLLHAIGWPIMEEATVIVADAMQTRDAAGEHIDTIWVRALNSYREPGRARARHARPQP</sequence>
<dbReference type="Proteomes" id="UP000271426">
    <property type="component" value="Chromosome"/>
</dbReference>
<reference evidence="1 2" key="1">
    <citation type="submission" date="2018-11" db="EMBL/GenBank/DDBJ databases">
        <authorList>
            <person name="Kleinhagauer T."/>
            <person name="Glaeser S.P."/>
            <person name="Spergser J."/>
            <person name="Ruckert C."/>
            <person name="Kaempfer P."/>
            <person name="Busse H.-J."/>
        </authorList>
    </citation>
    <scope>NUCLEOTIDE SEQUENCE [LARGE SCALE GENOMIC DNA]</scope>
    <source>
        <strain evidence="1 2">812CH</strain>
    </source>
</reference>
<gene>
    <name evidence="1" type="ORF">CPPEL_02495</name>
</gene>